<evidence type="ECO:0000256" key="1">
    <source>
        <dbReference type="ARBA" id="ARBA00007824"/>
    </source>
</evidence>
<keyword evidence="4" id="KW-0443">Lipid metabolism</keyword>
<dbReference type="Proteomes" id="UP000887568">
    <property type="component" value="Unplaced"/>
</dbReference>
<evidence type="ECO:0000313" key="7">
    <source>
        <dbReference type="Proteomes" id="UP000887568"/>
    </source>
</evidence>
<dbReference type="Gene3D" id="3.90.1720.10">
    <property type="entry name" value="endopeptidase domain like (from Nostoc punctiforme)"/>
    <property type="match status" value="1"/>
</dbReference>
<keyword evidence="2" id="KW-0808">Transferase</keyword>
<dbReference type="GeneID" id="119723687"/>
<comment type="similarity">
    <text evidence="1">Belongs to the H-rev107 family.</text>
</comment>
<evidence type="ECO:0000256" key="3">
    <source>
        <dbReference type="ARBA" id="ARBA00022801"/>
    </source>
</evidence>
<dbReference type="InterPro" id="IPR007053">
    <property type="entry name" value="LRAT_dom"/>
</dbReference>
<dbReference type="GO" id="GO:0008970">
    <property type="term" value="F:phospholipase A1 activity"/>
    <property type="evidence" value="ECO:0007669"/>
    <property type="project" value="TreeGrafter"/>
</dbReference>
<accession>A0A913ZF43</accession>
<evidence type="ECO:0000259" key="5">
    <source>
        <dbReference type="PROSITE" id="PS51934"/>
    </source>
</evidence>
<dbReference type="AlphaFoldDB" id="A0A913ZF43"/>
<dbReference type="PROSITE" id="PS51934">
    <property type="entry name" value="LRAT"/>
    <property type="match status" value="1"/>
</dbReference>
<feature type="domain" description="LRAT" evidence="5">
    <location>
        <begin position="30"/>
        <end position="161"/>
    </location>
</feature>
<dbReference type="GO" id="GO:0005737">
    <property type="term" value="C:cytoplasm"/>
    <property type="evidence" value="ECO:0007669"/>
    <property type="project" value="TreeGrafter"/>
</dbReference>
<dbReference type="GO" id="GO:0004623">
    <property type="term" value="F:phospholipase A2 activity"/>
    <property type="evidence" value="ECO:0007669"/>
    <property type="project" value="TreeGrafter"/>
</dbReference>
<name>A0A913ZF43_PATMI</name>
<reference evidence="6" key="1">
    <citation type="submission" date="2022-11" db="UniProtKB">
        <authorList>
            <consortium name="EnsemblMetazoa"/>
        </authorList>
    </citation>
    <scope>IDENTIFICATION</scope>
</reference>
<evidence type="ECO:0000256" key="2">
    <source>
        <dbReference type="ARBA" id="ARBA00022679"/>
    </source>
</evidence>
<keyword evidence="3" id="KW-0378">Hydrolase</keyword>
<sequence length="211" mass="24863">MSNKGIKSDWFPSGPDGVEELRTRVEPGDLLEFKCPYFRHWGIYVGQDVDRSLRVINFRRRPSKDPNKENKRRSRASIFARSLRSPHVVEDTPLRALQGRYRVRINNAKDQIWTPFGGGEVVERAREELRAARCRVRFHLMLSNCEHFANFCRYGVPWSGQVERTVFHSFALHAFAVQGLLRDAVARNCNYTNRLYFYRWDKNNFLFSIAY</sequence>
<dbReference type="GO" id="GO:0070292">
    <property type="term" value="P:N-acylphosphatidylethanolamine metabolic process"/>
    <property type="evidence" value="ECO:0007669"/>
    <property type="project" value="TreeGrafter"/>
</dbReference>
<dbReference type="PANTHER" id="PTHR13943">
    <property type="entry name" value="HRAS-LIKE SUPPRESSOR - RELATED"/>
    <property type="match status" value="1"/>
</dbReference>
<dbReference type="OrthoDB" id="421951at2759"/>
<evidence type="ECO:0000256" key="4">
    <source>
        <dbReference type="ARBA" id="ARBA00023098"/>
    </source>
</evidence>
<keyword evidence="7" id="KW-1185">Reference proteome</keyword>
<evidence type="ECO:0000313" key="6">
    <source>
        <dbReference type="EnsemblMetazoa" id="XP_038050407.1"/>
    </source>
</evidence>
<dbReference type="Pfam" id="PF04970">
    <property type="entry name" value="LRAT"/>
    <property type="match status" value="1"/>
</dbReference>
<dbReference type="PANTHER" id="PTHR13943:SF77">
    <property type="entry name" value="LRAT DOMAIN-CONTAINING PROTEIN"/>
    <property type="match status" value="1"/>
</dbReference>
<proteinExistence type="inferred from homology"/>
<organism evidence="6 7">
    <name type="scientific">Patiria miniata</name>
    <name type="common">Bat star</name>
    <name type="synonym">Asterina miniata</name>
    <dbReference type="NCBI Taxonomy" id="46514"/>
    <lineage>
        <taxon>Eukaryota</taxon>
        <taxon>Metazoa</taxon>
        <taxon>Echinodermata</taxon>
        <taxon>Eleutherozoa</taxon>
        <taxon>Asterozoa</taxon>
        <taxon>Asteroidea</taxon>
        <taxon>Valvatacea</taxon>
        <taxon>Valvatida</taxon>
        <taxon>Asterinidae</taxon>
        <taxon>Patiria</taxon>
    </lineage>
</organism>
<dbReference type="InterPro" id="IPR051496">
    <property type="entry name" value="H-rev107_PLA/AT"/>
</dbReference>
<protein>
    <recommendedName>
        <fullName evidence="5">LRAT domain-containing protein</fullName>
    </recommendedName>
</protein>
<dbReference type="GO" id="GO:0016410">
    <property type="term" value="F:N-acyltransferase activity"/>
    <property type="evidence" value="ECO:0007669"/>
    <property type="project" value="TreeGrafter"/>
</dbReference>
<dbReference type="RefSeq" id="XP_038050407.1">
    <property type="nucleotide sequence ID" value="XM_038194479.1"/>
</dbReference>
<dbReference type="EnsemblMetazoa" id="XM_038194479.1">
    <property type="protein sequence ID" value="XP_038050407.1"/>
    <property type="gene ID" value="LOC119723687"/>
</dbReference>